<feature type="domain" description="S-adenosylmethionine-dependent methyltransferase" evidence="7">
    <location>
        <begin position="176"/>
        <end position="342"/>
    </location>
</feature>
<evidence type="ECO:0000256" key="1">
    <source>
        <dbReference type="ARBA" id="ARBA00004496"/>
    </source>
</evidence>
<dbReference type="Gene3D" id="3.30.750.80">
    <property type="entry name" value="RNA methyltransferase domain (HRMD) like"/>
    <property type="match status" value="1"/>
</dbReference>
<name>A0ABP9UGN4_9BACT</name>
<dbReference type="PROSITE" id="PS50890">
    <property type="entry name" value="PUA"/>
    <property type="match status" value="1"/>
</dbReference>
<dbReference type="Proteomes" id="UP001476282">
    <property type="component" value="Unassembled WGS sequence"/>
</dbReference>
<comment type="subcellular location">
    <subcellularLocation>
        <location evidence="1">Cytoplasm</location>
    </subcellularLocation>
</comment>
<evidence type="ECO:0000313" key="9">
    <source>
        <dbReference type="EMBL" id="GAA5480821.1"/>
    </source>
</evidence>
<evidence type="ECO:0000256" key="4">
    <source>
        <dbReference type="ARBA" id="ARBA00022679"/>
    </source>
</evidence>
<dbReference type="CDD" id="cd02440">
    <property type="entry name" value="AdoMet_MTases"/>
    <property type="match status" value="1"/>
</dbReference>
<dbReference type="PANTHER" id="PTHR42873">
    <property type="entry name" value="RIBOSOMAL RNA LARGE SUBUNIT METHYLTRANSFERASE"/>
    <property type="match status" value="1"/>
</dbReference>
<reference evidence="9 10" key="1">
    <citation type="submission" date="2024-02" db="EMBL/GenBank/DDBJ databases">
        <title>Haloferula sargassicola NBRC 104335.</title>
        <authorList>
            <person name="Ichikawa N."/>
            <person name="Katano-Makiyama Y."/>
            <person name="Hidaka K."/>
        </authorList>
    </citation>
    <scope>NUCLEOTIDE SEQUENCE [LARGE SCALE GENOMIC DNA]</scope>
    <source>
        <strain evidence="9 10">NBRC 104335</strain>
    </source>
</reference>
<dbReference type="InterPro" id="IPR036974">
    <property type="entry name" value="PUA_sf"/>
</dbReference>
<dbReference type="GO" id="GO:0008168">
    <property type="term" value="F:methyltransferase activity"/>
    <property type="evidence" value="ECO:0007669"/>
    <property type="project" value="UniProtKB-KW"/>
</dbReference>
<dbReference type="CDD" id="cd21153">
    <property type="entry name" value="PUA_RlmI"/>
    <property type="match status" value="1"/>
</dbReference>
<dbReference type="CDD" id="cd11572">
    <property type="entry name" value="RlmI_M_like"/>
    <property type="match status" value="1"/>
</dbReference>
<keyword evidence="5" id="KW-0949">S-adenosyl-L-methionine</keyword>
<dbReference type="InterPro" id="IPR029063">
    <property type="entry name" value="SAM-dependent_MTases_sf"/>
</dbReference>
<evidence type="ECO:0000259" key="7">
    <source>
        <dbReference type="Pfam" id="PF10672"/>
    </source>
</evidence>
<keyword evidence="3 9" id="KW-0489">Methyltransferase</keyword>
<sequence length="386" mass="42948">MANPSLKIRLFPRAETTVRAGHPWVFAESVKSTNRPGEPGELAVVYDRRDRFLAVGFWDPESPIPLRIIHSGAPEKIDRGWWLDRARACRDRRSGFGPDTTGYRCINGDSEGFPGLVADRYDDTLVVKLYSAAWVSRWAEIESILREVFEPRYLVRRVARNLADLDEGFVGQAGQEVVVFSENGLRFEAAVRHGQKTGFFLDQRDNRARVEQLAEGRDVLNVFSFSGGFSVYAARGGASSVTDLDISAHALESAGRNFELNPEVSVKREAVQADAFAWMAETTGRWDLIVTDPPSLAKREREKAGALKAYRKLNADAIRHLRPGGVLVAASCSAHVRAAEFLALMREEARRSGRPWRELWTSGHAADHPPGFAEAEYLKAIAIELG</sequence>
<accession>A0ABP9UGN4</accession>
<dbReference type="InterPro" id="IPR019614">
    <property type="entry name" value="SAM-dep_methyl-trfase"/>
</dbReference>
<protein>
    <submittedName>
        <fullName evidence="9">Ribosomal RNA large subunit methyltransferase I</fullName>
    </submittedName>
</protein>
<evidence type="ECO:0000256" key="2">
    <source>
        <dbReference type="ARBA" id="ARBA00022490"/>
    </source>
</evidence>
<dbReference type="GO" id="GO:0032259">
    <property type="term" value="P:methylation"/>
    <property type="evidence" value="ECO:0007669"/>
    <property type="project" value="UniProtKB-KW"/>
</dbReference>
<evidence type="ECO:0000256" key="3">
    <source>
        <dbReference type="ARBA" id="ARBA00022603"/>
    </source>
</evidence>
<evidence type="ECO:0000256" key="6">
    <source>
        <dbReference type="ARBA" id="ARBA00038091"/>
    </source>
</evidence>
<keyword evidence="10" id="KW-1185">Reference proteome</keyword>
<dbReference type="InterPro" id="IPR041532">
    <property type="entry name" value="RlmI-like_PUA"/>
</dbReference>
<keyword evidence="4" id="KW-0808">Transferase</keyword>
<evidence type="ECO:0000313" key="10">
    <source>
        <dbReference type="Proteomes" id="UP001476282"/>
    </source>
</evidence>
<dbReference type="InterPro" id="IPR015947">
    <property type="entry name" value="PUA-like_sf"/>
</dbReference>
<comment type="caution">
    <text evidence="9">The sequence shown here is derived from an EMBL/GenBank/DDBJ whole genome shotgun (WGS) entry which is preliminary data.</text>
</comment>
<dbReference type="Pfam" id="PF10672">
    <property type="entry name" value="Methyltrans_SAM"/>
    <property type="match status" value="1"/>
</dbReference>
<keyword evidence="2" id="KW-0963">Cytoplasm</keyword>
<evidence type="ECO:0000256" key="5">
    <source>
        <dbReference type="ARBA" id="ARBA00022691"/>
    </source>
</evidence>
<gene>
    <name evidence="9" type="primary">rlmI_1</name>
    <name evidence="9" type="ORF">Hsar01_00025</name>
</gene>
<comment type="similarity">
    <text evidence="6">Belongs to the methyltransferase superfamily. RlmI family.</text>
</comment>
<evidence type="ECO:0000259" key="8">
    <source>
        <dbReference type="Pfam" id="PF17785"/>
    </source>
</evidence>
<dbReference type="SUPFAM" id="SSF88697">
    <property type="entry name" value="PUA domain-like"/>
    <property type="match status" value="1"/>
</dbReference>
<organism evidence="9 10">
    <name type="scientific">Haloferula sargassicola</name>
    <dbReference type="NCBI Taxonomy" id="490096"/>
    <lineage>
        <taxon>Bacteria</taxon>
        <taxon>Pseudomonadati</taxon>
        <taxon>Verrucomicrobiota</taxon>
        <taxon>Verrucomicrobiia</taxon>
        <taxon>Verrucomicrobiales</taxon>
        <taxon>Verrucomicrobiaceae</taxon>
        <taxon>Haloferula</taxon>
    </lineage>
</organism>
<dbReference type="Gene3D" id="2.30.130.10">
    <property type="entry name" value="PUA domain"/>
    <property type="match status" value="1"/>
</dbReference>
<proteinExistence type="inferred from homology"/>
<dbReference type="Gene3D" id="3.40.50.150">
    <property type="entry name" value="Vaccinia Virus protein VP39"/>
    <property type="match status" value="1"/>
</dbReference>
<dbReference type="SUPFAM" id="SSF53335">
    <property type="entry name" value="S-adenosyl-L-methionine-dependent methyltransferases"/>
    <property type="match status" value="1"/>
</dbReference>
<dbReference type="Pfam" id="PF17785">
    <property type="entry name" value="PUA_3"/>
    <property type="match status" value="1"/>
</dbReference>
<dbReference type="EMBL" id="BAABRI010000001">
    <property type="protein sequence ID" value="GAA5480821.1"/>
    <property type="molecule type" value="Genomic_DNA"/>
</dbReference>
<dbReference type="PANTHER" id="PTHR42873:SF1">
    <property type="entry name" value="S-ADENOSYLMETHIONINE-DEPENDENT METHYLTRANSFERASE DOMAIN-CONTAINING PROTEIN"/>
    <property type="match status" value="1"/>
</dbReference>
<feature type="domain" description="RlmI-like PUA" evidence="8">
    <location>
        <begin position="8"/>
        <end position="69"/>
    </location>
</feature>